<evidence type="ECO:0000256" key="2">
    <source>
        <dbReference type="ARBA" id="ARBA00023125"/>
    </source>
</evidence>
<dbReference type="InterPro" id="IPR036271">
    <property type="entry name" value="Tet_transcr_reg_TetR-rel_C_sf"/>
</dbReference>
<dbReference type="Gene3D" id="1.10.10.60">
    <property type="entry name" value="Homeodomain-like"/>
    <property type="match status" value="1"/>
</dbReference>
<feature type="domain" description="HTH tetR-type" evidence="5">
    <location>
        <begin position="2"/>
        <end position="62"/>
    </location>
</feature>
<evidence type="ECO:0000313" key="6">
    <source>
        <dbReference type="EMBL" id="MBB4037533.1"/>
    </source>
</evidence>
<name>A0A840CZV3_9BACT</name>
<accession>A0A840CZV3</accession>
<dbReference type="GO" id="GO:0003677">
    <property type="term" value="F:DNA binding"/>
    <property type="evidence" value="ECO:0007669"/>
    <property type="project" value="UniProtKB-UniRule"/>
</dbReference>
<organism evidence="6 7">
    <name type="scientific">Dysgonomonas hofstadii</name>
    <dbReference type="NCBI Taxonomy" id="637886"/>
    <lineage>
        <taxon>Bacteria</taxon>
        <taxon>Pseudomonadati</taxon>
        <taxon>Bacteroidota</taxon>
        <taxon>Bacteroidia</taxon>
        <taxon>Bacteroidales</taxon>
        <taxon>Dysgonomonadaceae</taxon>
        <taxon>Dysgonomonas</taxon>
    </lineage>
</organism>
<evidence type="ECO:0000256" key="1">
    <source>
        <dbReference type="ARBA" id="ARBA00023015"/>
    </source>
</evidence>
<dbReference type="Gene3D" id="1.10.357.10">
    <property type="entry name" value="Tetracycline Repressor, domain 2"/>
    <property type="match status" value="1"/>
</dbReference>
<dbReference type="Proteomes" id="UP000555103">
    <property type="component" value="Unassembled WGS sequence"/>
</dbReference>
<keyword evidence="2 4" id="KW-0238">DNA-binding</keyword>
<dbReference type="InterPro" id="IPR009057">
    <property type="entry name" value="Homeodomain-like_sf"/>
</dbReference>
<sequence>MKYSREYILRRAFDVFMNRGYDSTSISVLQEELNMSRGAMYRYFRNKEELFLAVIDTYFFSLFEKLLKNANKDLTTSELIEFIHRRQRLVINAFTRAGVTHTAFLNYTALMMQGAKHYPKFLDRFYVINKKLLETWRGALQKSIEAGEIRQDIDIDIMCILFNSISIKESSDRYTDDSMFAVNIMHDMDRRKEVMDYLYSLISSKN</sequence>
<dbReference type="EMBL" id="JACIEP010000014">
    <property type="protein sequence ID" value="MBB4037533.1"/>
    <property type="molecule type" value="Genomic_DNA"/>
</dbReference>
<keyword evidence="3" id="KW-0804">Transcription</keyword>
<comment type="caution">
    <text evidence="6">The sequence shown here is derived from an EMBL/GenBank/DDBJ whole genome shotgun (WGS) entry which is preliminary data.</text>
</comment>
<keyword evidence="7" id="KW-1185">Reference proteome</keyword>
<dbReference type="PANTHER" id="PTHR47506:SF6">
    <property type="entry name" value="HTH-TYPE TRANSCRIPTIONAL REPRESSOR NEMR"/>
    <property type="match status" value="1"/>
</dbReference>
<dbReference type="InterPro" id="IPR001647">
    <property type="entry name" value="HTH_TetR"/>
</dbReference>
<reference evidence="6 7" key="1">
    <citation type="submission" date="2020-08" db="EMBL/GenBank/DDBJ databases">
        <title>Genomic Encyclopedia of Type Strains, Phase IV (KMG-IV): sequencing the most valuable type-strain genomes for metagenomic binning, comparative biology and taxonomic classification.</title>
        <authorList>
            <person name="Goeker M."/>
        </authorList>
    </citation>
    <scope>NUCLEOTIDE SEQUENCE [LARGE SCALE GENOMIC DNA]</scope>
    <source>
        <strain evidence="6 7">DSM 104969</strain>
    </source>
</reference>
<evidence type="ECO:0000259" key="5">
    <source>
        <dbReference type="PROSITE" id="PS50977"/>
    </source>
</evidence>
<dbReference type="PANTHER" id="PTHR47506">
    <property type="entry name" value="TRANSCRIPTIONAL REGULATORY PROTEIN"/>
    <property type="match status" value="1"/>
</dbReference>
<dbReference type="SUPFAM" id="SSF46689">
    <property type="entry name" value="Homeodomain-like"/>
    <property type="match status" value="1"/>
</dbReference>
<dbReference type="PROSITE" id="PS50977">
    <property type="entry name" value="HTH_TETR_2"/>
    <property type="match status" value="1"/>
</dbReference>
<evidence type="ECO:0000256" key="3">
    <source>
        <dbReference type="ARBA" id="ARBA00023163"/>
    </source>
</evidence>
<feature type="DNA-binding region" description="H-T-H motif" evidence="4">
    <location>
        <begin position="25"/>
        <end position="44"/>
    </location>
</feature>
<evidence type="ECO:0000256" key="4">
    <source>
        <dbReference type="PROSITE-ProRule" id="PRU00335"/>
    </source>
</evidence>
<dbReference type="Pfam" id="PF00440">
    <property type="entry name" value="TetR_N"/>
    <property type="match status" value="1"/>
</dbReference>
<protein>
    <submittedName>
        <fullName evidence="6">AcrR family transcriptional regulator</fullName>
    </submittedName>
</protein>
<proteinExistence type="predicted"/>
<dbReference type="SUPFAM" id="SSF48498">
    <property type="entry name" value="Tetracyclin repressor-like, C-terminal domain"/>
    <property type="match status" value="1"/>
</dbReference>
<evidence type="ECO:0000313" key="7">
    <source>
        <dbReference type="Proteomes" id="UP000555103"/>
    </source>
</evidence>
<dbReference type="RefSeq" id="WP_183308373.1">
    <property type="nucleotide sequence ID" value="NZ_JACIEP010000014.1"/>
</dbReference>
<gene>
    <name evidence="6" type="ORF">GGR21_003450</name>
</gene>
<dbReference type="PRINTS" id="PR00455">
    <property type="entry name" value="HTHTETR"/>
</dbReference>
<dbReference type="AlphaFoldDB" id="A0A840CZV3"/>
<keyword evidence="1" id="KW-0805">Transcription regulation</keyword>